<reference evidence="1" key="1">
    <citation type="journal article" date="2022" name="Int. J. Mol. Sci.">
        <title>Draft Genome of Tanacetum Coccineum: Genomic Comparison of Closely Related Tanacetum-Family Plants.</title>
        <authorList>
            <person name="Yamashiro T."/>
            <person name="Shiraishi A."/>
            <person name="Nakayama K."/>
            <person name="Satake H."/>
        </authorList>
    </citation>
    <scope>NUCLEOTIDE SEQUENCE</scope>
</reference>
<organism evidence="1 2">
    <name type="scientific">Tanacetum coccineum</name>
    <dbReference type="NCBI Taxonomy" id="301880"/>
    <lineage>
        <taxon>Eukaryota</taxon>
        <taxon>Viridiplantae</taxon>
        <taxon>Streptophyta</taxon>
        <taxon>Embryophyta</taxon>
        <taxon>Tracheophyta</taxon>
        <taxon>Spermatophyta</taxon>
        <taxon>Magnoliopsida</taxon>
        <taxon>eudicotyledons</taxon>
        <taxon>Gunneridae</taxon>
        <taxon>Pentapetalae</taxon>
        <taxon>asterids</taxon>
        <taxon>campanulids</taxon>
        <taxon>Asterales</taxon>
        <taxon>Asteraceae</taxon>
        <taxon>Asteroideae</taxon>
        <taxon>Anthemideae</taxon>
        <taxon>Anthemidinae</taxon>
        <taxon>Tanacetum</taxon>
    </lineage>
</organism>
<keyword evidence="2" id="KW-1185">Reference proteome</keyword>
<sequence length="239" mass="26194">MWSESVGVRIVHKVFILRKRGNEGVVYLRTGGSAIGHLGIQEVYKKLGASVGKQVSTSVCVFGYGSDGTKCLMGSERLAEGPSLDESLENDGAFGGENRDDSVLFNDGCINEFCMEKNLEVIGEIVGVHFREPLGSDDIMFCGIDHRGWGVLPIGIMGSRAVYKKFGGREGKCSVEYDMVVMDQCSHRKVVSLQSLYIVKDSEGPSFDVKFWKNEEHMVSISCDSDSPKNINNDSVVAF</sequence>
<accession>A0ABQ4WD75</accession>
<protein>
    <submittedName>
        <fullName evidence="1">Uncharacterized protein</fullName>
    </submittedName>
</protein>
<gene>
    <name evidence="1" type="ORF">Tco_0624178</name>
</gene>
<dbReference type="Proteomes" id="UP001151760">
    <property type="component" value="Unassembled WGS sequence"/>
</dbReference>
<evidence type="ECO:0000313" key="2">
    <source>
        <dbReference type="Proteomes" id="UP001151760"/>
    </source>
</evidence>
<proteinExistence type="predicted"/>
<evidence type="ECO:0000313" key="1">
    <source>
        <dbReference type="EMBL" id="GJS50816.1"/>
    </source>
</evidence>
<reference evidence="1" key="2">
    <citation type="submission" date="2022-01" db="EMBL/GenBank/DDBJ databases">
        <authorList>
            <person name="Yamashiro T."/>
            <person name="Shiraishi A."/>
            <person name="Satake H."/>
            <person name="Nakayama K."/>
        </authorList>
    </citation>
    <scope>NUCLEOTIDE SEQUENCE</scope>
</reference>
<comment type="caution">
    <text evidence="1">The sequence shown here is derived from an EMBL/GenBank/DDBJ whole genome shotgun (WGS) entry which is preliminary data.</text>
</comment>
<dbReference type="EMBL" id="BQNB010008543">
    <property type="protein sequence ID" value="GJS50816.1"/>
    <property type="molecule type" value="Genomic_DNA"/>
</dbReference>
<name>A0ABQ4WD75_9ASTR</name>